<protein>
    <submittedName>
        <fullName evidence="1">Uncharacterized protein</fullName>
    </submittedName>
</protein>
<organism evidence="1 2">
    <name type="scientific">Trichonephila inaurata madagascariensis</name>
    <dbReference type="NCBI Taxonomy" id="2747483"/>
    <lineage>
        <taxon>Eukaryota</taxon>
        <taxon>Metazoa</taxon>
        <taxon>Ecdysozoa</taxon>
        <taxon>Arthropoda</taxon>
        <taxon>Chelicerata</taxon>
        <taxon>Arachnida</taxon>
        <taxon>Araneae</taxon>
        <taxon>Araneomorphae</taxon>
        <taxon>Entelegynae</taxon>
        <taxon>Araneoidea</taxon>
        <taxon>Nephilidae</taxon>
        <taxon>Trichonephila</taxon>
        <taxon>Trichonephila inaurata</taxon>
    </lineage>
</organism>
<dbReference type="Proteomes" id="UP000886998">
    <property type="component" value="Unassembled WGS sequence"/>
</dbReference>
<gene>
    <name evidence="1" type="ORF">TNIN_137931</name>
</gene>
<keyword evidence="2" id="KW-1185">Reference proteome</keyword>
<name>A0A8X6X0T8_9ARAC</name>
<evidence type="ECO:0000313" key="1">
    <source>
        <dbReference type="EMBL" id="GFY44878.1"/>
    </source>
</evidence>
<proteinExistence type="predicted"/>
<sequence>MAERSETSRDANGVSGRDRYLKACAGESRCSYKESYPINATFYIPRSQKSYSLTSTVRQFEAYTGLSRTKDQGLSRMVRSC</sequence>
<comment type="caution">
    <text evidence="1">The sequence shown here is derived from an EMBL/GenBank/DDBJ whole genome shotgun (WGS) entry which is preliminary data.</text>
</comment>
<dbReference type="EMBL" id="BMAV01004455">
    <property type="protein sequence ID" value="GFY44878.1"/>
    <property type="molecule type" value="Genomic_DNA"/>
</dbReference>
<evidence type="ECO:0000313" key="2">
    <source>
        <dbReference type="Proteomes" id="UP000886998"/>
    </source>
</evidence>
<accession>A0A8X6X0T8</accession>
<dbReference type="AlphaFoldDB" id="A0A8X6X0T8"/>
<reference evidence="1" key="1">
    <citation type="submission" date="2020-08" db="EMBL/GenBank/DDBJ databases">
        <title>Multicomponent nature underlies the extraordinary mechanical properties of spider dragline silk.</title>
        <authorList>
            <person name="Kono N."/>
            <person name="Nakamura H."/>
            <person name="Mori M."/>
            <person name="Yoshida Y."/>
            <person name="Ohtoshi R."/>
            <person name="Malay A.D."/>
            <person name="Moran D.A.P."/>
            <person name="Tomita M."/>
            <person name="Numata K."/>
            <person name="Arakawa K."/>
        </authorList>
    </citation>
    <scope>NUCLEOTIDE SEQUENCE</scope>
</reference>